<dbReference type="GO" id="GO:0071566">
    <property type="term" value="F:UFM1 activating enzyme activity"/>
    <property type="evidence" value="ECO:0007669"/>
    <property type="project" value="TreeGrafter"/>
</dbReference>
<dbReference type="FunCoup" id="A0A6P8T1K3">
    <property type="interactions" value="1392"/>
</dbReference>
<evidence type="ECO:0000256" key="4">
    <source>
        <dbReference type="ARBA" id="ARBA00022741"/>
    </source>
</evidence>
<reference evidence="12" key="1">
    <citation type="submission" date="2025-08" db="UniProtKB">
        <authorList>
            <consortium name="RefSeq"/>
        </authorList>
    </citation>
    <scope>IDENTIFICATION</scope>
</reference>
<keyword evidence="6" id="KW-0862">Zinc</keyword>
<dbReference type="GO" id="GO:0046872">
    <property type="term" value="F:metal ion binding"/>
    <property type="evidence" value="ECO:0007669"/>
    <property type="project" value="UniProtKB-KW"/>
</dbReference>
<keyword evidence="4" id="KW-0547">Nucleotide-binding</keyword>
<dbReference type="PANTHER" id="PTHR10953:SF9">
    <property type="entry name" value="UBIQUITIN-LIKE MODIFIER-ACTIVATING ENZYME 5"/>
    <property type="match status" value="1"/>
</dbReference>
<keyword evidence="11" id="KW-1185">Reference proteome</keyword>
<evidence type="ECO:0000256" key="8">
    <source>
        <dbReference type="ARBA" id="ARBA00030506"/>
    </source>
</evidence>
<dbReference type="RefSeq" id="XP_034053337.1">
    <property type="nucleotide sequence ID" value="XM_034197446.1"/>
</dbReference>
<dbReference type="InterPro" id="IPR045886">
    <property type="entry name" value="ThiF/MoeB/HesA"/>
</dbReference>
<dbReference type="InterPro" id="IPR000594">
    <property type="entry name" value="ThiF_NAD_FAD-bd"/>
</dbReference>
<evidence type="ECO:0000259" key="10">
    <source>
        <dbReference type="Pfam" id="PF00899"/>
    </source>
</evidence>
<dbReference type="PANTHER" id="PTHR10953">
    <property type="entry name" value="UBIQUITIN-ACTIVATING ENZYME E1"/>
    <property type="match status" value="1"/>
</dbReference>
<evidence type="ECO:0000256" key="2">
    <source>
        <dbReference type="ARBA" id="ARBA00016279"/>
    </source>
</evidence>
<dbReference type="KEGG" id="gacu:117533600"/>
<feature type="compositionally biased region" description="Basic and acidic residues" evidence="9">
    <location>
        <begin position="27"/>
        <end position="45"/>
    </location>
</feature>
<comment type="similarity">
    <text evidence="1">Belongs to the ubiquitin-activating E1 family. UBA5 subfamily.</text>
</comment>
<name>A0A6P8T1K3_GYMAC</name>
<evidence type="ECO:0000313" key="12">
    <source>
        <dbReference type="RefSeq" id="XP_034053337.1"/>
    </source>
</evidence>
<dbReference type="Proteomes" id="UP000515161">
    <property type="component" value="Unplaced"/>
</dbReference>
<dbReference type="GO" id="GO:0071569">
    <property type="term" value="P:protein ufmylation"/>
    <property type="evidence" value="ECO:0007669"/>
    <property type="project" value="TreeGrafter"/>
</dbReference>
<proteinExistence type="inferred from homology"/>
<evidence type="ECO:0000256" key="3">
    <source>
        <dbReference type="ARBA" id="ARBA00022723"/>
    </source>
</evidence>
<evidence type="ECO:0000256" key="5">
    <source>
        <dbReference type="ARBA" id="ARBA00022786"/>
    </source>
</evidence>
<dbReference type="GO" id="GO:0005524">
    <property type="term" value="F:ATP binding"/>
    <property type="evidence" value="ECO:0007669"/>
    <property type="project" value="UniProtKB-KW"/>
</dbReference>
<keyword evidence="7" id="KW-0067">ATP-binding</keyword>
<dbReference type="GeneID" id="117533600"/>
<feature type="region of interest" description="Disordered" evidence="9">
    <location>
        <begin position="25"/>
        <end position="46"/>
    </location>
</feature>
<dbReference type="Gene3D" id="3.40.50.720">
    <property type="entry name" value="NAD(P)-binding Rossmann-like Domain"/>
    <property type="match status" value="1"/>
</dbReference>
<evidence type="ECO:0000256" key="6">
    <source>
        <dbReference type="ARBA" id="ARBA00022833"/>
    </source>
</evidence>
<evidence type="ECO:0000313" key="11">
    <source>
        <dbReference type="Proteomes" id="UP000515161"/>
    </source>
</evidence>
<dbReference type="GO" id="GO:0005829">
    <property type="term" value="C:cytosol"/>
    <property type="evidence" value="ECO:0007669"/>
    <property type="project" value="TreeGrafter"/>
</dbReference>
<dbReference type="PROSITE" id="PS00065">
    <property type="entry name" value="D_2_HYDROXYACID_DH_1"/>
    <property type="match status" value="1"/>
</dbReference>
<evidence type="ECO:0000256" key="7">
    <source>
        <dbReference type="ARBA" id="ARBA00022840"/>
    </source>
</evidence>
<accession>A0A6P8T1K3</accession>
<dbReference type="InterPro" id="IPR035985">
    <property type="entry name" value="Ubiquitin-activating_enz"/>
</dbReference>
<evidence type="ECO:0000256" key="9">
    <source>
        <dbReference type="SAM" id="MobiDB-lite"/>
    </source>
</evidence>
<keyword evidence="3" id="KW-0479">Metal-binding</keyword>
<feature type="domain" description="THIF-type NAD/FAD binding fold" evidence="10">
    <location>
        <begin position="54"/>
        <end position="305"/>
    </location>
</feature>
<dbReference type="SUPFAM" id="SSF69572">
    <property type="entry name" value="Activating enzymes of the ubiquitin-like proteins"/>
    <property type="match status" value="1"/>
</dbReference>
<dbReference type="CDD" id="cd00757">
    <property type="entry name" value="ThiF_MoeB_HesA_family"/>
    <property type="match status" value="1"/>
</dbReference>
<dbReference type="CTD" id="79876"/>
<dbReference type="FunFam" id="3.40.50.720:FF:000066">
    <property type="entry name" value="Putative ubiquitin-like modifier-activating enzyme 5"/>
    <property type="match status" value="1"/>
</dbReference>
<sequence length="404" mass="45054">MATVEELKLRVRELENELIKCKQKQSAMDKAHNQEQHRPKIDKMSSEVVDSNPYSRLMALKRMGIVKDYEKIRTFTVAVVGVGGVGSVTAEMLTRCGIGKLILFDYDKVELANMNRLFFQPHQAGLSKVEAAEHTLRNINPDVSFETHNYNITTMDNFAHFMERISFGGLEEGKPVDLILSCVDNFEARMAINTACNELGQIWMESGVSENAVSGHIQLIIPGETACFACAPPLIVAANIDEKTLKREGVCAASLPTTMGVVAGILVQNVLKYLLKFGTVSHYLGYNAMKDFFPTMAMKANPQCNDRYCRMQQEEYKKKEAERPKVEVVEEEEEEIVHEDNDWGIEVVSEVTDMELEAASGVVPDLPEGITVAYTIPAENTASGETVGETEQSLEELMAQMRKL</sequence>
<dbReference type="OrthoDB" id="206053at2759"/>
<dbReference type="Pfam" id="PF00899">
    <property type="entry name" value="ThiF"/>
    <property type="match status" value="1"/>
</dbReference>
<keyword evidence="5" id="KW-0833">Ubl conjugation pathway</keyword>
<gene>
    <name evidence="12" type="primary">uba5</name>
</gene>
<dbReference type="AlphaFoldDB" id="A0A6P8T1K3"/>
<organism evidence="11 12">
    <name type="scientific">Gymnodraco acuticeps</name>
    <name type="common">Antarctic dragonfish</name>
    <dbReference type="NCBI Taxonomy" id="8218"/>
    <lineage>
        <taxon>Eukaryota</taxon>
        <taxon>Metazoa</taxon>
        <taxon>Chordata</taxon>
        <taxon>Craniata</taxon>
        <taxon>Vertebrata</taxon>
        <taxon>Euteleostomi</taxon>
        <taxon>Actinopterygii</taxon>
        <taxon>Neopterygii</taxon>
        <taxon>Teleostei</taxon>
        <taxon>Neoteleostei</taxon>
        <taxon>Acanthomorphata</taxon>
        <taxon>Eupercaria</taxon>
        <taxon>Perciformes</taxon>
        <taxon>Notothenioidei</taxon>
        <taxon>Bathydraconidae</taxon>
        <taxon>Gymnodraco</taxon>
    </lineage>
</organism>
<dbReference type="InParanoid" id="A0A6P8T1K3"/>
<dbReference type="InterPro" id="IPR029752">
    <property type="entry name" value="D-isomer_DH_CS1"/>
</dbReference>
<protein>
    <recommendedName>
        <fullName evidence="2">Ubiquitin-like modifier-activating enzyme 5</fullName>
    </recommendedName>
    <alternativeName>
        <fullName evidence="8">UFM1-activating enzyme</fullName>
    </alternativeName>
</protein>
<evidence type="ECO:0000256" key="1">
    <source>
        <dbReference type="ARBA" id="ARBA00005339"/>
    </source>
</evidence>